<dbReference type="Proteomes" id="UP001642720">
    <property type="component" value="Unassembled WGS sequence"/>
</dbReference>
<name>A0ABY2HAN3_9HYPO</name>
<comment type="caution">
    <text evidence="2">The sequence shown here is derived from an EMBL/GenBank/DDBJ whole genome shotgun (WGS) entry which is preliminary data.</text>
</comment>
<evidence type="ECO:0000313" key="2">
    <source>
        <dbReference type="EMBL" id="TFB04827.1"/>
    </source>
</evidence>
<keyword evidence="3" id="KW-1185">Reference proteome</keyword>
<sequence>MDVGPVKAPQRSASREKYNAAITISIVDKCYEEGPTLWKSNTLGAQNLRSCTLHIPMAVERALKHEAPTNLKAKQRRQYRPARATLFLPFRSEPPLIPSTIFPQLAVRIPPSALLCSAPHCTALHCYRAPLQQALRCAANASVRSVDHSWQSRAEPWRLTCLRDQEHPRKKSTSVSSTTLELCAAAEPYRRPETIPETKGGSPRLGPSPAAPFPPVQFPRQFLFQARRRPSAHSLSPLPGNTTEQ</sequence>
<dbReference type="GeneID" id="300574761"/>
<protein>
    <submittedName>
        <fullName evidence="2">Uncharacterized protein</fullName>
    </submittedName>
</protein>
<feature type="region of interest" description="Disordered" evidence="1">
    <location>
        <begin position="191"/>
        <end position="245"/>
    </location>
</feature>
<dbReference type="EMBL" id="PPTA01000003">
    <property type="protein sequence ID" value="TFB04827.1"/>
    <property type="molecule type" value="Genomic_DNA"/>
</dbReference>
<accession>A0ABY2HAN3</accession>
<evidence type="ECO:0000313" key="3">
    <source>
        <dbReference type="Proteomes" id="UP001642720"/>
    </source>
</evidence>
<evidence type="ECO:0000256" key="1">
    <source>
        <dbReference type="SAM" id="MobiDB-lite"/>
    </source>
</evidence>
<dbReference type="RefSeq" id="XP_073561028.1">
    <property type="nucleotide sequence ID" value="XM_073700311.1"/>
</dbReference>
<organism evidence="2 3">
    <name type="scientific">Trichoderma ghanense</name>
    <dbReference type="NCBI Taxonomy" id="65468"/>
    <lineage>
        <taxon>Eukaryota</taxon>
        <taxon>Fungi</taxon>
        <taxon>Dikarya</taxon>
        <taxon>Ascomycota</taxon>
        <taxon>Pezizomycotina</taxon>
        <taxon>Sordariomycetes</taxon>
        <taxon>Hypocreomycetidae</taxon>
        <taxon>Hypocreales</taxon>
        <taxon>Hypocreaceae</taxon>
        <taxon>Trichoderma</taxon>
    </lineage>
</organism>
<proteinExistence type="predicted"/>
<gene>
    <name evidence="2" type="ORF">CCMA1212_002944</name>
</gene>
<reference evidence="2 3" key="1">
    <citation type="submission" date="2018-01" db="EMBL/GenBank/DDBJ databases">
        <title>Genome characterization of the sugarcane-associated fungus Trichoderma ghanense CCMA-1212 and their application in lignocelulose bioconversion.</title>
        <authorList>
            <person name="Steindorff A.S."/>
            <person name="Mendes T.D."/>
            <person name="Vilela E.S.D."/>
            <person name="Rodrigues D.S."/>
            <person name="Formighieri E.F."/>
            <person name="Melo I.S."/>
            <person name="Favaro L.C.L."/>
        </authorList>
    </citation>
    <scope>NUCLEOTIDE SEQUENCE [LARGE SCALE GENOMIC DNA]</scope>
    <source>
        <strain evidence="2 3">CCMA-1212</strain>
    </source>
</reference>